<dbReference type="EC" id="1.5.1.54" evidence="12"/>
<dbReference type="InterPro" id="IPR004620">
    <property type="entry name" value="MTHF_reductase_bac"/>
</dbReference>
<name>A0ABS5PT32_9FIRM</name>
<comment type="similarity">
    <text evidence="3 12">Belongs to the methylenetetrahydrofolate reductase family.</text>
</comment>
<dbReference type="Proteomes" id="UP000746471">
    <property type="component" value="Unassembled WGS sequence"/>
</dbReference>
<dbReference type="InterPro" id="IPR029041">
    <property type="entry name" value="FAD-linked_oxidoreductase-like"/>
</dbReference>
<sequence>MDIKTIFNKKKPVLSFEIFPPKRDGDLNSVYKTIDALAMLDPDYISVTYGAAGSERSNTTLDIAAFIRKQYQIESLAHLTCVSSSKDDVDRIFDKFEAAEIENILALRGDLPEGMATNNRAFQYAGDLIQYIKETRNFTVGAACYPEGHIEAKSRTVDLINLKQKTAQGADFLVTQLFFDNEKFYDFRREVRALDIDIPITAGIMPVLNKNQIERMVALSGASLPDKFKRIMSKYEFNPQALHDAGIIYASEQLVDLLSTGVDGIHLYVMNKPEVAKQLVDNVSNVLKALRSS</sequence>
<keyword evidence="4" id="KW-0028">Amino-acid biosynthesis</keyword>
<keyword evidence="7 12" id="KW-0560">Oxidoreductase</keyword>
<evidence type="ECO:0000256" key="3">
    <source>
        <dbReference type="ARBA" id="ARBA00006743"/>
    </source>
</evidence>
<evidence type="ECO:0000256" key="10">
    <source>
        <dbReference type="ARBA" id="ARBA00034478"/>
    </source>
</evidence>
<comment type="caution">
    <text evidence="13">The sequence shown here is derived from an EMBL/GenBank/DDBJ whole genome shotgun (WGS) entry which is preliminary data.</text>
</comment>
<dbReference type="NCBIfam" id="TIGR00676">
    <property type="entry name" value="fadh2"/>
    <property type="match status" value="1"/>
</dbReference>
<comment type="pathway">
    <text evidence="2 12">One-carbon metabolism; tetrahydrofolate interconversion.</text>
</comment>
<evidence type="ECO:0000256" key="11">
    <source>
        <dbReference type="ARBA" id="ARBA00048628"/>
    </source>
</evidence>
<evidence type="ECO:0000313" key="14">
    <source>
        <dbReference type="Proteomes" id="UP000746471"/>
    </source>
</evidence>
<dbReference type="Pfam" id="PF02219">
    <property type="entry name" value="MTHFR"/>
    <property type="match status" value="1"/>
</dbReference>
<evidence type="ECO:0000256" key="2">
    <source>
        <dbReference type="ARBA" id="ARBA00004777"/>
    </source>
</evidence>
<comment type="pathway">
    <text evidence="10">Amino-acid biosynthesis; L-methionine biosynthesis via de novo pathway.</text>
</comment>
<keyword evidence="8" id="KW-0520">NAD</keyword>
<comment type="catalytic activity">
    <reaction evidence="11">
        <text>(6S)-5-methyl-5,6,7,8-tetrahydrofolate + NAD(+) = (6R)-5,10-methylene-5,6,7,8-tetrahydrofolate + NADH + H(+)</text>
        <dbReference type="Rhea" id="RHEA:19821"/>
        <dbReference type="ChEBI" id="CHEBI:15378"/>
        <dbReference type="ChEBI" id="CHEBI:15636"/>
        <dbReference type="ChEBI" id="CHEBI:18608"/>
        <dbReference type="ChEBI" id="CHEBI:57540"/>
        <dbReference type="ChEBI" id="CHEBI:57945"/>
        <dbReference type="EC" id="1.5.1.54"/>
    </reaction>
    <physiologicalReaction direction="right-to-left" evidence="11">
        <dbReference type="Rhea" id="RHEA:19823"/>
    </physiologicalReaction>
</comment>
<dbReference type="PANTHER" id="PTHR45754:SF3">
    <property type="entry name" value="METHYLENETETRAHYDROFOLATE REDUCTASE (NADPH)"/>
    <property type="match status" value="1"/>
</dbReference>
<dbReference type="EMBL" id="JAHBCL010000024">
    <property type="protein sequence ID" value="MBS7527716.1"/>
    <property type="molecule type" value="Genomic_DNA"/>
</dbReference>
<keyword evidence="14" id="KW-1185">Reference proteome</keyword>
<dbReference type="InterPro" id="IPR003171">
    <property type="entry name" value="Mehydrof_redctse-like"/>
</dbReference>
<dbReference type="GO" id="GO:0004489">
    <property type="term" value="F:methylenetetrahydrofolate reductase [NAD(P)H] activity"/>
    <property type="evidence" value="ECO:0007669"/>
    <property type="project" value="UniProtKB-EC"/>
</dbReference>
<comment type="cofactor">
    <cofactor evidence="1 12">
        <name>FAD</name>
        <dbReference type="ChEBI" id="CHEBI:57692"/>
    </cofactor>
</comment>
<dbReference type="Gene3D" id="3.20.20.220">
    <property type="match status" value="1"/>
</dbReference>
<dbReference type="CDD" id="cd00537">
    <property type="entry name" value="MTHFR"/>
    <property type="match status" value="1"/>
</dbReference>
<evidence type="ECO:0000256" key="9">
    <source>
        <dbReference type="ARBA" id="ARBA00023167"/>
    </source>
</evidence>
<evidence type="ECO:0000256" key="8">
    <source>
        <dbReference type="ARBA" id="ARBA00023027"/>
    </source>
</evidence>
<proteinExistence type="inferred from homology"/>
<dbReference type="RefSeq" id="WP_213237577.1">
    <property type="nucleotide sequence ID" value="NZ_JAHBCL010000024.1"/>
</dbReference>
<evidence type="ECO:0000256" key="7">
    <source>
        <dbReference type="ARBA" id="ARBA00023002"/>
    </source>
</evidence>
<evidence type="ECO:0000256" key="1">
    <source>
        <dbReference type="ARBA" id="ARBA00001974"/>
    </source>
</evidence>
<evidence type="ECO:0000256" key="4">
    <source>
        <dbReference type="ARBA" id="ARBA00022605"/>
    </source>
</evidence>
<keyword evidence="5 12" id="KW-0285">Flavoprotein</keyword>
<evidence type="ECO:0000313" key="13">
    <source>
        <dbReference type="EMBL" id="MBS7527716.1"/>
    </source>
</evidence>
<dbReference type="SUPFAM" id="SSF51730">
    <property type="entry name" value="FAD-linked oxidoreductase"/>
    <property type="match status" value="1"/>
</dbReference>
<dbReference type="PANTHER" id="PTHR45754">
    <property type="entry name" value="METHYLENETETRAHYDROFOLATE REDUCTASE"/>
    <property type="match status" value="1"/>
</dbReference>
<keyword evidence="6 12" id="KW-0274">FAD</keyword>
<keyword evidence="9" id="KW-0486">Methionine biosynthesis</keyword>
<accession>A0ABS5PT32</accession>
<evidence type="ECO:0000256" key="12">
    <source>
        <dbReference type="RuleBase" id="RU003862"/>
    </source>
</evidence>
<gene>
    <name evidence="13" type="primary">metF</name>
    <name evidence="13" type="ORF">KHM83_13605</name>
</gene>
<organism evidence="13 14">
    <name type="scientific">Fusibacter paucivorans</name>
    <dbReference type="NCBI Taxonomy" id="76009"/>
    <lineage>
        <taxon>Bacteria</taxon>
        <taxon>Bacillati</taxon>
        <taxon>Bacillota</taxon>
        <taxon>Clostridia</taxon>
        <taxon>Eubacteriales</taxon>
        <taxon>Eubacteriales Family XII. Incertae Sedis</taxon>
        <taxon>Fusibacter</taxon>
    </lineage>
</organism>
<reference evidence="13 14" key="1">
    <citation type="submission" date="2021-05" db="EMBL/GenBank/DDBJ databases">
        <title>Fusibacter ferrireducens sp. nov., an anaerobic, sulfur- and Fe-reducing bacterium isolated from the mangrove sediment.</title>
        <authorList>
            <person name="Qiu D."/>
        </authorList>
    </citation>
    <scope>NUCLEOTIDE SEQUENCE [LARGE SCALE GENOMIC DNA]</scope>
    <source>
        <strain evidence="13 14">DSM 12116</strain>
    </source>
</reference>
<protein>
    <recommendedName>
        <fullName evidence="12">Methylenetetrahydrofolate reductase</fullName>
        <ecNumber evidence="12">1.5.1.54</ecNumber>
    </recommendedName>
</protein>
<evidence type="ECO:0000256" key="6">
    <source>
        <dbReference type="ARBA" id="ARBA00022827"/>
    </source>
</evidence>
<evidence type="ECO:0000256" key="5">
    <source>
        <dbReference type="ARBA" id="ARBA00022630"/>
    </source>
</evidence>